<evidence type="ECO:0000256" key="1">
    <source>
        <dbReference type="SAM" id="MobiDB-lite"/>
    </source>
</evidence>
<reference evidence="4" key="1">
    <citation type="journal article" date="2018" name="Nat. Microbiol.">
        <title>Leveraging single-cell genomics to expand the fungal tree of life.</title>
        <authorList>
            <person name="Ahrendt S.R."/>
            <person name="Quandt C.A."/>
            <person name="Ciobanu D."/>
            <person name="Clum A."/>
            <person name="Salamov A."/>
            <person name="Andreopoulos B."/>
            <person name="Cheng J.F."/>
            <person name="Woyke T."/>
            <person name="Pelin A."/>
            <person name="Henrissat B."/>
            <person name="Reynolds N.K."/>
            <person name="Benny G.L."/>
            <person name="Smith M.E."/>
            <person name="James T.Y."/>
            <person name="Grigoriev I.V."/>
        </authorList>
    </citation>
    <scope>NUCLEOTIDE SEQUENCE [LARGE SCALE GENOMIC DNA]</scope>
</reference>
<protein>
    <submittedName>
        <fullName evidence="3">Uncharacterized protein</fullName>
    </submittedName>
</protein>
<reference evidence="3" key="2">
    <citation type="submission" date="2018-06" db="EMBL/GenBank/DDBJ databases">
        <title>Leveraging single-cell genomics to expand the Fungal Tree of Life.</title>
        <authorList>
            <consortium name="DOE Joint Genome Institute"/>
            <person name="Ahrendt S.R."/>
            <person name="Quandt C.A."/>
            <person name="Ciobanu D."/>
            <person name="Clum A."/>
            <person name="Salamov A."/>
            <person name="Andreopoulos B."/>
            <person name="Cheng J.-F."/>
            <person name="Woyke T."/>
            <person name="Pelin A."/>
            <person name="Henrissat B."/>
            <person name="Reynolds N."/>
            <person name="Benny G.L."/>
            <person name="Smith M.E."/>
            <person name="James T.Y."/>
            <person name="Grigoriev I.V."/>
        </authorList>
    </citation>
    <scope>NUCLEOTIDE SEQUENCE</scope>
    <source>
        <strain evidence="3">RSA 2659</strain>
    </source>
</reference>
<accession>A0A4P9Y589</accession>
<dbReference type="AlphaFoldDB" id="A0A4P9Y589"/>
<feature type="compositionally biased region" description="Basic and acidic residues" evidence="1">
    <location>
        <begin position="1"/>
        <end position="19"/>
    </location>
</feature>
<sequence length="168" mass="18341">MTSTIRIERPSYPDCKPQESDLDSTLFLPFPQTNLSYVPFSSSSNMGNHKNAVNSRSVNRLKRARQARQAKKCARLARGVVGKREAAVHANDNLSEKKKRLLLTAAKHAIAREASKGQVEGEITMADVTEEMGDSMPSKRKSAAFKEEEVVAIVKTGRGTTLGGPSLV</sequence>
<keyword evidence="4" id="KW-1185">Reference proteome</keyword>
<gene>
    <name evidence="3" type="ORF">BJ684DRAFT_16240</name>
    <name evidence="2" type="ORF">BJ684DRAFT_16501</name>
</gene>
<dbReference type="EMBL" id="KZ988120">
    <property type="protein sequence ID" value="RKP13060.1"/>
    <property type="molecule type" value="Genomic_DNA"/>
</dbReference>
<evidence type="ECO:0000313" key="3">
    <source>
        <dbReference type="EMBL" id="RKP13351.1"/>
    </source>
</evidence>
<dbReference type="EMBL" id="KZ988043">
    <property type="protein sequence ID" value="RKP13351.1"/>
    <property type="molecule type" value="Genomic_DNA"/>
</dbReference>
<evidence type="ECO:0000313" key="4">
    <source>
        <dbReference type="Proteomes" id="UP000267251"/>
    </source>
</evidence>
<proteinExistence type="predicted"/>
<evidence type="ECO:0000313" key="2">
    <source>
        <dbReference type="EMBL" id="RKP13060.1"/>
    </source>
</evidence>
<feature type="region of interest" description="Disordered" evidence="1">
    <location>
        <begin position="1"/>
        <end position="20"/>
    </location>
</feature>
<name>A0A4P9Y589_9FUNG</name>
<organism evidence="3 4">
    <name type="scientific">Piptocephalis cylindrospora</name>
    <dbReference type="NCBI Taxonomy" id="1907219"/>
    <lineage>
        <taxon>Eukaryota</taxon>
        <taxon>Fungi</taxon>
        <taxon>Fungi incertae sedis</taxon>
        <taxon>Zoopagomycota</taxon>
        <taxon>Zoopagomycotina</taxon>
        <taxon>Zoopagomycetes</taxon>
        <taxon>Zoopagales</taxon>
        <taxon>Piptocephalidaceae</taxon>
        <taxon>Piptocephalis</taxon>
    </lineage>
</organism>
<dbReference type="Proteomes" id="UP000267251">
    <property type="component" value="Unassembled WGS sequence"/>
</dbReference>